<organism>
    <name type="scientific">Serpula lacrymans var. lacrymans (strain S7.9)</name>
    <name type="common">Dry rot fungus</name>
    <dbReference type="NCBI Taxonomy" id="578457"/>
    <lineage>
        <taxon>Eukaryota</taxon>
        <taxon>Fungi</taxon>
        <taxon>Dikarya</taxon>
        <taxon>Basidiomycota</taxon>
        <taxon>Agaricomycotina</taxon>
        <taxon>Agaricomycetes</taxon>
        <taxon>Agaricomycetidae</taxon>
        <taxon>Boletales</taxon>
        <taxon>Coniophorineae</taxon>
        <taxon>Serpulaceae</taxon>
        <taxon>Serpula</taxon>
    </lineage>
</organism>
<dbReference type="Proteomes" id="UP000008064">
    <property type="component" value="Unassembled WGS sequence"/>
</dbReference>
<protein>
    <submittedName>
        <fullName evidence="1">Uncharacterized protein</fullName>
    </submittedName>
</protein>
<evidence type="ECO:0000313" key="1">
    <source>
        <dbReference type="EMBL" id="EGO23881.1"/>
    </source>
</evidence>
<sequence length="75" mass="8205">MSFPSVRLPSTSSSLRDATPEALPKLANELSVTSLLSPYNVKSVLRMVKTFFVQSGAMYCSVPRSIRQAAQCPVR</sequence>
<dbReference type="AlphaFoldDB" id="F8NZ61"/>
<accession>F8NZ61</accession>
<gene>
    <name evidence="1" type="ORF">SERLADRAFT_470328</name>
</gene>
<name>F8NZ61_SERL9</name>
<dbReference type="EMBL" id="GL945435">
    <property type="protein sequence ID" value="EGO23881.1"/>
    <property type="molecule type" value="Genomic_DNA"/>
</dbReference>
<reference evidence="1" key="1">
    <citation type="submission" date="2011-04" db="EMBL/GenBank/DDBJ databases">
        <title>Evolution of plant cell wall degrading machinery underlies the functional diversity of forest fungi.</title>
        <authorList>
            <consortium name="US DOE Joint Genome Institute (JGI-PGF)"/>
            <person name="Eastwood D.C."/>
            <person name="Floudas D."/>
            <person name="Binder M."/>
            <person name="Majcherczyk A."/>
            <person name="Schneider P."/>
            <person name="Aerts A."/>
            <person name="Asiegbu F.O."/>
            <person name="Baker S.E."/>
            <person name="Barry K."/>
            <person name="Bendiksby M."/>
            <person name="Blumentritt M."/>
            <person name="Coutinho P.M."/>
            <person name="Cullen D."/>
            <person name="Cullen D."/>
            <person name="Gathman A."/>
            <person name="Goodell B."/>
            <person name="Henrissat B."/>
            <person name="Ihrmark K."/>
            <person name="Kauserud H."/>
            <person name="Kohler A."/>
            <person name="LaButti K."/>
            <person name="Lapidus A."/>
            <person name="Lavin J.L."/>
            <person name="Lee Y.-H."/>
            <person name="Lindquist E."/>
            <person name="Lilly W."/>
            <person name="Lucas S."/>
            <person name="Morin E."/>
            <person name="Murat C."/>
            <person name="Oguiza J.A."/>
            <person name="Park J."/>
            <person name="Pisabarro A.G."/>
            <person name="Riley R."/>
            <person name="Rosling A."/>
            <person name="Salamov A."/>
            <person name="Schmidt O."/>
            <person name="Schmutz J."/>
            <person name="Skrede I."/>
            <person name="Stenlid J."/>
            <person name="Wiebenga A."/>
            <person name="Xie X."/>
            <person name="Kues U."/>
            <person name="Hibbett D.S."/>
            <person name="Hoffmeister D."/>
            <person name="Hogberg N."/>
            <person name="Martin F."/>
            <person name="Grigoriev I.V."/>
            <person name="Watkinson S.C."/>
        </authorList>
    </citation>
    <scope>NUCLEOTIDE SEQUENCE</scope>
    <source>
        <strain evidence="1">S7.9</strain>
    </source>
</reference>
<dbReference type="RefSeq" id="XP_007319643.1">
    <property type="nucleotide sequence ID" value="XM_007319581.1"/>
</dbReference>
<proteinExistence type="predicted"/>
<dbReference type="GeneID" id="18819742"/>
<dbReference type="HOGENOM" id="CLU_2672629_0_0_1"/>
<dbReference type="KEGG" id="sla:SERLADRAFT_470328"/>